<evidence type="ECO:0000256" key="5">
    <source>
        <dbReference type="HAMAP-Rule" id="MF_01334"/>
    </source>
</evidence>
<dbReference type="Gene3D" id="2.40.240.10">
    <property type="entry name" value="Ribosomal Protein L25, Chain P"/>
    <property type="match status" value="1"/>
</dbReference>
<comment type="similarity">
    <text evidence="5">Belongs to the bacterial ribosomal protein bL25 family. CTC subfamily.</text>
</comment>
<dbReference type="PANTHER" id="PTHR33284">
    <property type="entry name" value="RIBOSOMAL PROTEIN L25/GLN-TRNA SYNTHETASE, ANTI-CODON-BINDING DOMAIN-CONTAINING PROTEIN"/>
    <property type="match status" value="1"/>
</dbReference>
<accession>A0A1F6EE95</accession>
<dbReference type="GO" id="GO:0006412">
    <property type="term" value="P:translation"/>
    <property type="evidence" value="ECO:0007669"/>
    <property type="project" value="UniProtKB-UniRule"/>
</dbReference>
<dbReference type="Pfam" id="PF01386">
    <property type="entry name" value="Ribosomal_L25p"/>
    <property type="match status" value="1"/>
</dbReference>
<dbReference type="InterPro" id="IPR020930">
    <property type="entry name" value="Ribosomal_uL5_bac-type"/>
</dbReference>
<dbReference type="Proteomes" id="UP000178392">
    <property type="component" value="Unassembled WGS sequence"/>
</dbReference>
<dbReference type="InterPro" id="IPR037121">
    <property type="entry name" value="Ribosomal_bL25_C"/>
</dbReference>
<feature type="domain" description="Large ribosomal subunit protein bL25 beta" evidence="8">
    <location>
        <begin position="111"/>
        <end position="192"/>
    </location>
</feature>
<feature type="region of interest" description="Disordered" evidence="6">
    <location>
        <begin position="206"/>
        <end position="236"/>
    </location>
</feature>
<evidence type="ECO:0000259" key="8">
    <source>
        <dbReference type="Pfam" id="PF14693"/>
    </source>
</evidence>
<dbReference type="Gene3D" id="2.170.120.20">
    <property type="entry name" value="Ribosomal protein L25, beta domain"/>
    <property type="match status" value="1"/>
</dbReference>
<dbReference type="SUPFAM" id="SSF50715">
    <property type="entry name" value="Ribosomal protein L25-like"/>
    <property type="match status" value="1"/>
</dbReference>
<keyword evidence="3 5" id="KW-0689">Ribosomal protein</keyword>
<evidence type="ECO:0000256" key="6">
    <source>
        <dbReference type="SAM" id="MobiDB-lite"/>
    </source>
</evidence>
<evidence type="ECO:0000256" key="3">
    <source>
        <dbReference type="ARBA" id="ARBA00022980"/>
    </source>
</evidence>
<name>A0A1F6EE95_9BACT</name>
<dbReference type="GO" id="GO:0003735">
    <property type="term" value="F:structural constituent of ribosome"/>
    <property type="evidence" value="ECO:0007669"/>
    <property type="project" value="InterPro"/>
</dbReference>
<dbReference type="CDD" id="cd00495">
    <property type="entry name" value="Ribosomal_L25_TL5_CTC"/>
    <property type="match status" value="1"/>
</dbReference>
<evidence type="ECO:0000256" key="2">
    <source>
        <dbReference type="ARBA" id="ARBA00022884"/>
    </source>
</evidence>
<dbReference type="InterPro" id="IPR029751">
    <property type="entry name" value="Ribosomal_L25_dom"/>
</dbReference>
<dbReference type="PANTHER" id="PTHR33284:SF1">
    <property type="entry name" value="RIBOSOMAL PROTEIN L25_GLN-TRNA SYNTHETASE, ANTI-CODON-BINDING DOMAIN-CONTAINING PROTEIN"/>
    <property type="match status" value="1"/>
</dbReference>
<dbReference type="EMBL" id="MFLS01000028">
    <property type="protein sequence ID" value="OGG71966.1"/>
    <property type="molecule type" value="Genomic_DNA"/>
</dbReference>
<dbReference type="GO" id="GO:0008097">
    <property type="term" value="F:5S rRNA binding"/>
    <property type="evidence" value="ECO:0007669"/>
    <property type="project" value="InterPro"/>
</dbReference>
<dbReference type="InterPro" id="IPR001021">
    <property type="entry name" value="Ribosomal_bL25_long"/>
</dbReference>
<evidence type="ECO:0000313" key="10">
    <source>
        <dbReference type="Proteomes" id="UP000178392"/>
    </source>
</evidence>
<evidence type="ECO:0000256" key="1">
    <source>
        <dbReference type="ARBA" id="ARBA00022730"/>
    </source>
</evidence>
<dbReference type="InterPro" id="IPR020057">
    <property type="entry name" value="Ribosomal_bL25_b-dom"/>
</dbReference>
<comment type="caution">
    <text evidence="9">The sequence shown here is derived from an EMBL/GenBank/DDBJ whole genome shotgun (WGS) entry which is preliminary data.</text>
</comment>
<gene>
    <name evidence="5" type="primary">rplY</name>
    <name evidence="5" type="synonym">ctc</name>
    <name evidence="9" type="ORF">A3E65_01215</name>
</gene>
<dbReference type="InterPro" id="IPR011035">
    <property type="entry name" value="Ribosomal_bL25/Gln-tRNA_synth"/>
</dbReference>
<dbReference type="Pfam" id="PF14693">
    <property type="entry name" value="Ribosomal_TL5_C"/>
    <property type="match status" value="1"/>
</dbReference>
<comment type="function">
    <text evidence="5">This is one of the proteins that binds to the 5S RNA in the ribosome where it forms part of the central protuberance.</text>
</comment>
<evidence type="ECO:0000259" key="7">
    <source>
        <dbReference type="Pfam" id="PF01386"/>
    </source>
</evidence>
<keyword evidence="1 5" id="KW-0699">rRNA-binding</keyword>
<keyword evidence="2 5" id="KW-0694">RNA-binding</keyword>
<proteinExistence type="inferred from homology"/>
<keyword evidence="4 5" id="KW-0687">Ribonucleoprotein</keyword>
<comment type="subunit">
    <text evidence="5">Part of the 50S ribosomal subunit; part of the 5S rRNA/L5/L18/L25 subcomplex. Contacts the 5S rRNA. Binds to the 5S rRNA independently of L5 and L18.</text>
</comment>
<dbReference type="NCBIfam" id="TIGR00731">
    <property type="entry name" value="bL25_bact_ctc"/>
    <property type="match status" value="1"/>
</dbReference>
<reference evidence="9 10" key="1">
    <citation type="journal article" date="2016" name="Nat. Commun.">
        <title>Thousands of microbial genomes shed light on interconnected biogeochemical processes in an aquifer system.</title>
        <authorList>
            <person name="Anantharaman K."/>
            <person name="Brown C.T."/>
            <person name="Hug L.A."/>
            <person name="Sharon I."/>
            <person name="Castelle C.J."/>
            <person name="Probst A.J."/>
            <person name="Thomas B.C."/>
            <person name="Singh A."/>
            <person name="Wilkins M.J."/>
            <person name="Karaoz U."/>
            <person name="Brodie E.L."/>
            <person name="Williams K.H."/>
            <person name="Hubbard S.S."/>
            <person name="Banfield J.F."/>
        </authorList>
    </citation>
    <scope>NUCLEOTIDE SEQUENCE [LARGE SCALE GENOMIC DNA]</scope>
</reference>
<dbReference type="AlphaFoldDB" id="A0A1F6EE95"/>
<dbReference type="GO" id="GO:0022625">
    <property type="term" value="C:cytosolic large ribosomal subunit"/>
    <property type="evidence" value="ECO:0007669"/>
    <property type="project" value="TreeGrafter"/>
</dbReference>
<dbReference type="HAMAP" id="MF_01334">
    <property type="entry name" value="Ribosomal_bL25_CTC"/>
    <property type="match status" value="1"/>
</dbReference>
<organism evidence="9 10">
    <name type="scientific">Candidatus Kaiserbacteria bacterium RIFCSPHIGHO2_12_FULL_56_13</name>
    <dbReference type="NCBI Taxonomy" id="1798505"/>
    <lineage>
        <taxon>Bacteria</taxon>
        <taxon>Candidatus Kaiseribacteriota</taxon>
    </lineage>
</organism>
<sequence length="236" mass="25714">MVAQTEQMRHNRPTMLTLKAEKRTQTGKGVGALRRAGALPAVVYGPHKESMPITLSAQDFEKVFRKAGESTIVALTGIGEDLPTLVHEIDLDPLTNKPRHVDFYAVTKGQKVELAIPVEFTGESLAVKEGASLVKVLHEIEIKADPMNLPHEFVADLSMLKAVGDKLHVRDLVAFEGVELITNPDEVIALIQEVVEEKVEEAPTDLSAIEVEQKGKEEEGAVEGAPASEVKEKEKA</sequence>
<evidence type="ECO:0000256" key="4">
    <source>
        <dbReference type="ARBA" id="ARBA00023274"/>
    </source>
</evidence>
<feature type="domain" description="Large ribosomal subunit protein bL25 L25" evidence="7">
    <location>
        <begin position="18"/>
        <end position="103"/>
    </location>
</feature>
<protein>
    <recommendedName>
        <fullName evidence="5">Large ribosomal subunit protein bL25</fullName>
    </recommendedName>
    <alternativeName>
        <fullName evidence="5">General stress protein CTC</fullName>
    </alternativeName>
</protein>
<evidence type="ECO:0000313" key="9">
    <source>
        <dbReference type="EMBL" id="OGG71966.1"/>
    </source>
</evidence>
<dbReference type="InterPro" id="IPR020056">
    <property type="entry name" value="Rbsml_bL25/Gln-tRNA_synth_N"/>
</dbReference>